<dbReference type="AlphaFoldDB" id="A0A5D3C622"/>
<evidence type="ECO:0000313" key="2">
    <source>
        <dbReference type="Proteomes" id="UP000321947"/>
    </source>
</evidence>
<dbReference type="Proteomes" id="UP000321947">
    <property type="component" value="Unassembled WGS sequence"/>
</dbReference>
<dbReference type="EMBL" id="SSTD01013307">
    <property type="protein sequence ID" value="TYK07341.1"/>
    <property type="molecule type" value="Genomic_DNA"/>
</dbReference>
<organism evidence="1 2">
    <name type="scientific">Cucumis melo var. makuwa</name>
    <name type="common">Oriental melon</name>
    <dbReference type="NCBI Taxonomy" id="1194695"/>
    <lineage>
        <taxon>Eukaryota</taxon>
        <taxon>Viridiplantae</taxon>
        <taxon>Streptophyta</taxon>
        <taxon>Embryophyta</taxon>
        <taxon>Tracheophyta</taxon>
        <taxon>Spermatophyta</taxon>
        <taxon>Magnoliopsida</taxon>
        <taxon>eudicotyledons</taxon>
        <taxon>Gunneridae</taxon>
        <taxon>Pentapetalae</taxon>
        <taxon>rosids</taxon>
        <taxon>fabids</taxon>
        <taxon>Cucurbitales</taxon>
        <taxon>Cucurbitaceae</taxon>
        <taxon>Benincaseae</taxon>
        <taxon>Cucumis</taxon>
    </lineage>
</organism>
<evidence type="ECO:0000313" key="1">
    <source>
        <dbReference type="EMBL" id="TYK07341.1"/>
    </source>
</evidence>
<sequence>MLYLVEVPDSIRFLESRLEEIAEKIDTIDAVAGRVKGLSIQKLLARVDTLEGNIGRTGSHELGDSSTGSVAHIKELRAMGNQAPTGGAIPISRVKIPEPKPFCGARDAKALENYIFDLEQYFRVTNTVTEEAKVTLATKHVTPPPGLPATLDRKMA</sequence>
<accession>A0A5D3C622</accession>
<reference evidence="1 2" key="1">
    <citation type="submission" date="2019-08" db="EMBL/GenBank/DDBJ databases">
        <title>Draft genome sequences of two oriental melons (Cucumis melo L. var makuwa).</title>
        <authorList>
            <person name="Kwon S.-Y."/>
        </authorList>
    </citation>
    <scope>NUCLEOTIDE SEQUENCE [LARGE SCALE GENOMIC DNA]</scope>
    <source>
        <strain evidence="2">cv. Chang Bougi</strain>
        <tissue evidence="1">Leaf</tissue>
    </source>
</reference>
<protein>
    <recommendedName>
        <fullName evidence="3">Senescence-specific cysteine protease sag39</fullName>
    </recommendedName>
</protein>
<gene>
    <name evidence="1" type="ORF">E5676_scaffold202G00570</name>
</gene>
<comment type="caution">
    <text evidence="1">The sequence shown here is derived from an EMBL/GenBank/DDBJ whole genome shotgun (WGS) entry which is preliminary data.</text>
</comment>
<proteinExistence type="predicted"/>
<evidence type="ECO:0008006" key="3">
    <source>
        <dbReference type="Google" id="ProtNLM"/>
    </source>
</evidence>
<name>A0A5D3C622_CUCMM</name>